<evidence type="ECO:0000259" key="2">
    <source>
        <dbReference type="PROSITE" id="PS52045"/>
    </source>
</evidence>
<dbReference type="Pfam" id="PF03080">
    <property type="entry name" value="Neprosin"/>
    <property type="match status" value="1"/>
</dbReference>
<dbReference type="Proteomes" id="UP000515123">
    <property type="component" value="Linkage group 12"/>
</dbReference>
<evidence type="ECO:0000313" key="3">
    <source>
        <dbReference type="Proteomes" id="UP000515123"/>
    </source>
</evidence>
<reference evidence="3" key="1">
    <citation type="journal article" date="2015" name="Nat. Genet.">
        <title>The pineapple genome and the evolution of CAM photosynthesis.</title>
        <authorList>
            <person name="Ming R."/>
            <person name="VanBuren R."/>
            <person name="Wai C.M."/>
            <person name="Tang H."/>
            <person name="Schatz M.C."/>
            <person name="Bowers J.E."/>
            <person name="Lyons E."/>
            <person name="Wang M.L."/>
            <person name="Chen J."/>
            <person name="Biggers E."/>
            <person name="Zhang J."/>
            <person name="Huang L."/>
            <person name="Zhang L."/>
            <person name="Miao W."/>
            <person name="Zhang J."/>
            <person name="Ye Z."/>
            <person name="Miao C."/>
            <person name="Lin Z."/>
            <person name="Wang H."/>
            <person name="Zhou H."/>
            <person name="Yim W.C."/>
            <person name="Priest H.D."/>
            <person name="Zheng C."/>
            <person name="Woodhouse M."/>
            <person name="Edger P.P."/>
            <person name="Guyot R."/>
            <person name="Guo H.B."/>
            <person name="Guo H."/>
            <person name="Zheng G."/>
            <person name="Singh R."/>
            <person name="Sharma A."/>
            <person name="Min X."/>
            <person name="Zheng Y."/>
            <person name="Lee H."/>
            <person name="Gurtowski J."/>
            <person name="Sedlazeck F.J."/>
            <person name="Harkess A."/>
            <person name="McKain M.R."/>
            <person name="Liao Z."/>
            <person name="Fang J."/>
            <person name="Liu J."/>
            <person name="Zhang X."/>
            <person name="Zhang Q."/>
            <person name="Hu W."/>
            <person name="Qin Y."/>
            <person name="Wang K."/>
            <person name="Chen L.Y."/>
            <person name="Shirley N."/>
            <person name="Lin Y.R."/>
            <person name="Liu L.Y."/>
            <person name="Hernandez A.G."/>
            <person name="Wright C.L."/>
            <person name="Bulone V."/>
            <person name="Tuskan G.A."/>
            <person name="Heath K."/>
            <person name="Zee F."/>
            <person name="Moore P.H."/>
            <person name="Sunkar R."/>
            <person name="Leebens-Mack J.H."/>
            <person name="Mockler T."/>
            <person name="Bennetzen J.L."/>
            <person name="Freeling M."/>
            <person name="Sankoff D."/>
            <person name="Paterson A.H."/>
            <person name="Zhu X."/>
            <person name="Yang X."/>
            <person name="Smith J.A."/>
            <person name="Cushman J.C."/>
            <person name="Paull R.E."/>
            <person name="Yu Q."/>
        </authorList>
    </citation>
    <scope>NUCLEOTIDE SEQUENCE [LARGE SCALE GENOMIC DNA]</scope>
    <source>
        <strain evidence="3">cv. F153</strain>
    </source>
</reference>
<dbReference type="OrthoDB" id="660363at2759"/>
<name>A0A6P5G4U3_ANACO</name>
<dbReference type="InterPro" id="IPR025521">
    <property type="entry name" value="Neprosin_propep"/>
</dbReference>
<dbReference type="Gramene" id="Aco000421.1.mrna1">
    <property type="protein sequence ID" value="Aco000421.1.mrna1"/>
    <property type="gene ID" value="Aco000421.1.path1"/>
</dbReference>
<dbReference type="PROSITE" id="PS52045">
    <property type="entry name" value="NEPROSIN_PEP_CD"/>
    <property type="match status" value="1"/>
</dbReference>
<feature type="domain" description="Neprosin PEP catalytic" evidence="2">
    <location>
        <begin position="121"/>
        <end position="385"/>
    </location>
</feature>
<dbReference type="Gene3D" id="3.90.1320.10">
    <property type="entry name" value="Outer-capsid protein sigma 3, large lobe"/>
    <property type="match status" value="1"/>
</dbReference>
<reference evidence="4" key="2">
    <citation type="submission" date="2025-08" db="UniProtKB">
        <authorList>
            <consortium name="RefSeq"/>
        </authorList>
    </citation>
    <scope>IDENTIFICATION</scope>
    <source>
        <tissue evidence="4">Leaf</tissue>
    </source>
</reference>
<dbReference type="InterPro" id="IPR053168">
    <property type="entry name" value="Glutamic_endopeptidase"/>
</dbReference>
<dbReference type="PANTHER" id="PTHR31589:SF24">
    <property type="entry name" value="OS07G0205500 PROTEIN"/>
    <property type="match status" value="1"/>
</dbReference>
<dbReference type="InterPro" id="IPR004314">
    <property type="entry name" value="Neprosin"/>
</dbReference>
<evidence type="ECO:0000256" key="1">
    <source>
        <dbReference type="SAM" id="MobiDB-lite"/>
    </source>
</evidence>
<proteinExistence type="predicted"/>
<gene>
    <name evidence="4" type="primary">LOC109718441</name>
</gene>
<dbReference type="Pfam" id="PF14365">
    <property type="entry name" value="Neprosin_AP"/>
    <property type="match status" value="1"/>
</dbReference>
<keyword evidence="3" id="KW-1185">Reference proteome</keyword>
<feature type="region of interest" description="Disordered" evidence="1">
    <location>
        <begin position="62"/>
        <end position="88"/>
    </location>
</feature>
<evidence type="ECO:0000313" key="4">
    <source>
        <dbReference type="RefSeq" id="XP_020100275.1"/>
    </source>
</evidence>
<protein>
    <submittedName>
        <fullName evidence="4">Uncharacterized protein LOC109718441</fullName>
    </submittedName>
</protein>
<dbReference type="RefSeq" id="XP_020100275.1">
    <property type="nucleotide sequence ID" value="XM_020244686.1"/>
</dbReference>
<dbReference type="GeneID" id="109718441"/>
<organism evidence="3 4">
    <name type="scientific">Ananas comosus</name>
    <name type="common">Pineapple</name>
    <name type="synonym">Ananas ananas</name>
    <dbReference type="NCBI Taxonomy" id="4615"/>
    <lineage>
        <taxon>Eukaryota</taxon>
        <taxon>Viridiplantae</taxon>
        <taxon>Streptophyta</taxon>
        <taxon>Embryophyta</taxon>
        <taxon>Tracheophyta</taxon>
        <taxon>Spermatophyta</taxon>
        <taxon>Magnoliopsida</taxon>
        <taxon>Liliopsida</taxon>
        <taxon>Poales</taxon>
        <taxon>Bromeliaceae</taxon>
        <taxon>Bromelioideae</taxon>
        <taxon>Ananas</taxon>
    </lineage>
</organism>
<dbReference type="PANTHER" id="PTHR31589">
    <property type="entry name" value="PROTEIN, PUTATIVE (DUF239)-RELATED-RELATED"/>
    <property type="match status" value="1"/>
</dbReference>
<sequence length="389" mass="41943">MVYGQTAAELSKDEAIKKTIVSKGGDIIDCVDIYKQPAFNSPLLKDHKIQMRPTVSAREIFGSKSNASSPPPPELQQEWQQSGSCPEGTIPILRNTRRENATAAANFAFHPFPNGSLRVEDGSPGPHYAYAVATCTRAPYHGIAADIYVWDVFAEPDGYSANYIAIGGSGDRHHEPPTGQYPTDLPYEIVAGWTAYPGRFGDTLPRLFVYWTNDGGASTRCYNLDCSPGFVQTNNKVALGSYLTPPSTPGGTQTFVPVTIHIDNVEEKWWVSFALEEIGYIPAFNFPMFYEGLANVFGGLVAFTSSEFTSTQMGSGYLPSAGIGYTGLIGNYFAINSNGVRAQDPPLGKIVTQPSCYDYGDIGYLPAPGAGYYIAYGGPGGEYCDGTSP</sequence>
<accession>A0A6P5G4U3</accession>
<dbReference type="AlphaFoldDB" id="A0A6P5G4U3"/>